<accession>A0A9N9HB08</accession>
<feature type="compositionally biased region" description="Basic and acidic residues" evidence="1">
    <location>
        <begin position="1"/>
        <end position="22"/>
    </location>
</feature>
<protein>
    <submittedName>
        <fullName evidence="2">2929_t:CDS:1</fullName>
    </submittedName>
</protein>
<dbReference type="Proteomes" id="UP000789572">
    <property type="component" value="Unassembled WGS sequence"/>
</dbReference>
<gene>
    <name evidence="2" type="ORF">POCULU_LOCUS10736</name>
</gene>
<keyword evidence="3" id="KW-1185">Reference proteome</keyword>
<evidence type="ECO:0000313" key="3">
    <source>
        <dbReference type="Proteomes" id="UP000789572"/>
    </source>
</evidence>
<name>A0A9N9HB08_9GLOM</name>
<dbReference type="EMBL" id="CAJVPJ010006165">
    <property type="protein sequence ID" value="CAG8666633.1"/>
    <property type="molecule type" value="Genomic_DNA"/>
</dbReference>
<sequence length="58" mass="6650">RKPILRRLEDRPINAKNSDAKHPAPQTKKRRITILCNFGGNEIPLGSRSLLQDGWLMQ</sequence>
<feature type="region of interest" description="Disordered" evidence="1">
    <location>
        <begin position="1"/>
        <end position="28"/>
    </location>
</feature>
<evidence type="ECO:0000256" key="1">
    <source>
        <dbReference type="SAM" id="MobiDB-lite"/>
    </source>
</evidence>
<proteinExistence type="predicted"/>
<feature type="non-terminal residue" evidence="2">
    <location>
        <position position="1"/>
    </location>
</feature>
<comment type="caution">
    <text evidence="2">The sequence shown here is derived from an EMBL/GenBank/DDBJ whole genome shotgun (WGS) entry which is preliminary data.</text>
</comment>
<evidence type="ECO:0000313" key="2">
    <source>
        <dbReference type="EMBL" id="CAG8666633.1"/>
    </source>
</evidence>
<organism evidence="2 3">
    <name type="scientific">Paraglomus occultum</name>
    <dbReference type="NCBI Taxonomy" id="144539"/>
    <lineage>
        <taxon>Eukaryota</taxon>
        <taxon>Fungi</taxon>
        <taxon>Fungi incertae sedis</taxon>
        <taxon>Mucoromycota</taxon>
        <taxon>Glomeromycotina</taxon>
        <taxon>Glomeromycetes</taxon>
        <taxon>Paraglomerales</taxon>
        <taxon>Paraglomeraceae</taxon>
        <taxon>Paraglomus</taxon>
    </lineage>
</organism>
<dbReference type="AlphaFoldDB" id="A0A9N9HB08"/>
<reference evidence="2" key="1">
    <citation type="submission" date="2021-06" db="EMBL/GenBank/DDBJ databases">
        <authorList>
            <person name="Kallberg Y."/>
            <person name="Tangrot J."/>
            <person name="Rosling A."/>
        </authorList>
    </citation>
    <scope>NUCLEOTIDE SEQUENCE</scope>
    <source>
        <strain evidence="2">IA702</strain>
    </source>
</reference>